<name>A0AA91DBZ7_9GAMM</name>
<dbReference type="Gene3D" id="3.40.50.1010">
    <property type="entry name" value="5'-nuclease"/>
    <property type="match status" value="1"/>
</dbReference>
<dbReference type="AlphaFoldDB" id="A0AA91DBZ7"/>
<dbReference type="EMBL" id="LUUL01000083">
    <property type="protein sequence ID" value="OAI25125.1"/>
    <property type="molecule type" value="Genomic_DNA"/>
</dbReference>
<feature type="domain" description="PIN" evidence="1">
    <location>
        <begin position="8"/>
        <end position="124"/>
    </location>
</feature>
<sequence>MKAENSGLIAVVDTNVWISSFLSKTGAPASVIRQLVSQGKPVFSVATYAELQDRLWRPKFDRYLSIEHRKQLLRDVDAVAHWVSVPPEIEQQTFSRDPDDNKFIHTALAANAPWLVTGDQDLLVLAEELKLLGVTILSPADALIQADFLTRRILKRSAIPRF</sequence>
<proteinExistence type="predicted"/>
<dbReference type="SUPFAM" id="SSF88723">
    <property type="entry name" value="PIN domain-like"/>
    <property type="match status" value="1"/>
</dbReference>
<evidence type="ECO:0000313" key="2">
    <source>
        <dbReference type="EMBL" id="OAI25125.1"/>
    </source>
</evidence>
<dbReference type="SMART" id="SM00670">
    <property type="entry name" value="PINc"/>
    <property type="match status" value="1"/>
</dbReference>
<evidence type="ECO:0000259" key="1">
    <source>
        <dbReference type="SMART" id="SM00670"/>
    </source>
</evidence>
<dbReference type="RefSeq" id="WP_064023693.1">
    <property type="nucleotide sequence ID" value="NZ_LUUL01000083.1"/>
</dbReference>
<dbReference type="Proteomes" id="UP000077734">
    <property type="component" value="Unassembled WGS sequence"/>
</dbReference>
<dbReference type="InterPro" id="IPR002716">
    <property type="entry name" value="PIN_dom"/>
</dbReference>
<gene>
    <name evidence="2" type="ORF">A1356_14165</name>
</gene>
<evidence type="ECO:0000313" key="3">
    <source>
        <dbReference type="Proteomes" id="UP000077734"/>
    </source>
</evidence>
<comment type="caution">
    <text evidence="2">The sequence shown here is derived from an EMBL/GenBank/DDBJ whole genome shotgun (WGS) entry which is preliminary data.</text>
</comment>
<dbReference type="PANTHER" id="PTHR34610">
    <property type="entry name" value="SSL7007 PROTEIN"/>
    <property type="match status" value="1"/>
</dbReference>
<dbReference type="Pfam" id="PF13470">
    <property type="entry name" value="PIN_3"/>
    <property type="match status" value="1"/>
</dbReference>
<reference evidence="2 3" key="1">
    <citation type="submission" date="2016-03" db="EMBL/GenBank/DDBJ databases">
        <authorList>
            <person name="Heylen K."/>
            <person name="De Vos P."/>
            <person name="Vekeman B."/>
        </authorList>
    </citation>
    <scope>NUCLEOTIDE SEQUENCE [LARGE SCALE GENOMIC DNA]</scope>
    <source>
        <strain evidence="2 3">R-49807</strain>
    </source>
</reference>
<dbReference type="NCBIfam" id="TIGR00305">
    <property type="entry name" value="putative toxin-antitoxin system toxin component, PIN family"/>
    <property type="match status" value="1"/>
</dbReference>
<keyword evidence="3" id="KW-1185">Reference proteome</keyword>
<dbReference type="InterPro" id="IPR002850">
    <property type="entry name" value="PIN_toxin-like"/>
</dbReference>
<dbReference type="InterPro" id="IPR029060">
    <property type="entry name" value="PIN-like_dom_sf"/>
</dbReference>
<protein>
    <recommendedName>
        <fullName evidence="1">PIN domain-containing protein</fullName>
    </recommendedName>
</protein>
<accession>A0AA91DBZ7</accession>
<dbReference type="PANTHER" id="PTHR34610:SF3">
    <property type="entry name" value="SSL7007 PROTEIN"/>
    <property type="match status" value="1"/>
</dbReference>
<organism evidence="2 3">
    <name type="scientific">Methylomonas koyamae</name>
    <dbReference type="NCBI Taxonomy" id="702114"/>
    <lineage>
        <taxon>Bacteria</taxon>
        <taxon>Pseudomonadati</taxon>
        <taxon>Pseudomonadota</taxon>
        <taxon>Gammaproteobacteria</taxon>
        <taxon>Methylococcales</taxon>
        <taxon>Methylococcaceae</taxon>
        <taxon>Methylomonas</taxon>
    </lineage>
</organism>